<name>A0AAE8SV57_9PEZI</name>
<reference evidence="2" key="1">
    <citation type="submission" date="2018-03" db="EMBL/GenBank/DDBJ databases">
        <authorList>
            <person name="Guldener U."/>
        </authorList>
    </citation>
    <scope>NUCLEOTIDE SEQUENCE</scope>
</reference>
<dbReference type="SUPFAM" id="SSF75304">
    <property type="entry name" value="Amidase signature (AS) enzymes"/>
    <property type="match status" value="1"/>
</dbReference>
<dbReference type="InterPro" id="IPR036928">
    <property type="entry name" value="AS_sf"/>
</dbReference>
<evidence type="ECO:0000313" key="3">
    <source>
        <dbReference type="Proteomes" id="UP001187682"/>
    </source>
</evidence>
<dbReference type="PANTHER" id="PTHR11895:SF67">
    <property type="entry name" value="AMIDASE DOMAIN-CONTAINING PROTEIN"/>
    <property type="match status" value="1"/>
</dbReference>
<dbReference type="EMBL" id="ONZQ02000006">
    <property type="protein sequence ID" value="SPO02356.1"/>
    <property type="molecule type" value="Genomic_DNA"/>
</dbReference>
<accession>A0AAE8SV57</accession>
<dbReference type="PANTHER" id="PTHR11895">
    <property type="entry name" value="TRANSAMIDASE"/>
    <property type="match status" value="1"/>
</dbReference>
<dbReference type="Proteomes" id="UP001187682">
    <property type="component" value="Unassembled WGS sequence"/>
</dbReference>
<gene>
    <name evidence="2" type="ORF">DNG_05029</name>
</gene>
<dbReference type="InterPro" id="IPR000120">
    <property type="entry name" value="Amidase"/>
</dbReference>
<evidence type="ECO:0000259" key="1">
    <source>
        <dbReference type="Pfam" id="PF01425"/>
    </source>
</evidence>
<evidence type="ECO:0000313" key="2">
    <source>
        <dbReference type="EMBL" id="SPO02356.1"/>
    </source>
</evidence>
<proteinExistence type="predicted"/>
<protein>
    <submittedName>
        <fullName evidence="2">Related to amidase</fullName>
    </submittedName>
</protein>
<dbReference type="GO" id="GO:0003824">
    <property type="term" value="F:catalytic activity"/>
    <property type="evidence" value="ECO:0007669"/>
    <property type="project" value="InterPro"/>
</dbReference>
<dbReference type="InterPro" id="IPR023631">
    <property type="entry name" value="Amidase_dom"/>
</dbReference>
<keyword evidence="3" id="KW-1185">Reference proteome</keyword>
<dbReference type="Gene3D" id="3.90.1300.10">
    <property type="entry name" value="Amidase signature (AS) domain"/>
    <property type="match status" value="1"/>
</dbReference>
<dbReference type="Pfam" id="PF01425">
    <property type="entry name" value="Amidase"/>
    <property type="match status" value="1"/>
</dbReference>
<organism evidence="2 3">
    <name type="scientific">Cephalotrichum gorgonifer</name>
    <dbReference type="NCBI Taxonomy" id="2041049"/>
    <lineage>
        <taxon>Eukaryota</taxon>
        <taxon>Fungi</taxon>
        <taxon>Dikarya</taxon>
        <taxon>Ascomycota</taxon>
        <taxon>Pezizomycotina</taxon>
        <taxon>Sordariomycetes</taxon>
        <taxon>Hypocreomycetidae</taxon>
        <taxon>Microascales</taxon>
        <taxon>Microascaceae</taxon>
        <taxon>Cephalotrichum</taxon>
    </lineage>
</organism>
<sequence>MAPKDFLNYPEPVDWTRTWTGERISEDNNPVMKGLNLAIGASLVSNLGFLQRQLWNNAKFGGIKHMPELDLSILPRLQPYVIPLGSSSTPILPFEKHITTPAPADLAGRFHSAADFHAAYKSKSVTPLQVVRAILARSKRGQTPRSKYDNAWVPSYGAEHQALEAARESTERYARGEERGLLDGVPFGVKDDLDVEGYVSHHGMRYDAGNAFFKESEKSIWAVKKMEEAGAIMVGKLAMHELGVDTSGCNPAWGTPTNWANPAYYPGGSSSGPASALGSGLIPIAIGTDAGGSVRIPPCFNGVYGLKPTHHRLGTMHHSLCVTGPMAATVADLTAAYRTTAQPNPDCAVQGFLRPSQPPAPGAKKTLGIYPAWNARAAPEVRALCDAAISHYKTLGYSVVEITIPYLREAHLAHGALCITDMSAEHYRRAPTVHLAHAMLQPQTKVLVGIGSQTPAADYLAFNQLRELMMQHVAHLFAEHENLLIVTPTTPMAGWPKGAGDEEYGFTDANVTLQNMLYVVLANMTGCPAVTAPVGYVDPVQGLGKVPIGLMAMGEWGTEEALLAWAGEAEAYLAGLEGGRIRPRAWVDVLEVAGEDEEAKKGDTEE</sequence>
<feature type="domain" description="Amidase" evidence="1">
    <location>
        <begin position="160"/>
        <end position="563"/>
    </location>
</feature>
<comment type="caution">
    <text evidence="2">The sequence shown here is derived from an EMBL/GenBank/DDBJ whole genome shotgun (WGS) entry which is preliminary data.</text>
</comment>
<dbReference type="AlphaFoldDB" id="A0AAE8SV57"/>